<evidence type="ECO:0000313" key="1">
    <source>
        <dbReference type="EMBL" id="GAH41922.1"/>
    </source>
</evidence>
<dbReference type="AlphaFoldDB" id="X1FAD0"/>
<sequence length="29" mass="3329">VRSYSLFQVFGFTDIDDIAPAVGERWILL</sequence>
<name>X1FAD0_9ZZZZ</name>
<comment type="caution">
    <text evidence="1">The sequence shown here is derived from an EMBL/GenBank/DDBJ whole genome shotgun (WGS) entry which is preliminary data.</text>
</comment>
<feature type="non-terminal residue" evidence="1">
    <location>
        <position position="1"/>
    </location>
</feature>
<dbReference type="EMBL" id="BARU01009811">
    <property type="protein sequence ID" value="GAH41922.1"/>
    <property type="molecule type" value="Genomic_DNA"/>
</dbReference>
<organism evidence="1">
    <name type="scientific">marine sediment metagenome</name>
    <dbReference type="NCBI Taxonomy" id="412755"/>
    <lineage>
        <taxon>unclassified sequences</taxon>
        <taxon>metagenomes</taxon>
        <taxon>ecological metagenomes</taxon>
    </lineage>
</organism>
<accession>X1FAD0</accession>
<proteinExistence type="predicted"/>
<reference evidence="1" key="1">
    <citation type="journal article" date="2014" name="Front. Microbiol.">
        <title>High frequency of phylogenetically diverse reductive dehalogenase-homologous genes in deep subseafloor sedimentary metagenomes.</title>
        <authorList>
            <person name="Kawai M."/>
            <person name="Futagami T."/>
            <person name="Toyoda A."/>
            <person name="Takaki Y."/>
            <person name="Nishi S."/>
            <person name="Hori S."/>
            <person name="Arai W."/>
            <person name="Tsubouchi T."/>
            <person name="Morono Y."/>
            <person name="Uchiyama I."/>
            <person name="Ito T."/>
            <person name="Fujiyama A."/>
            <person name="Inagaki F."/>
            <person name="Takami H."/>
        </authorList>
    </citation>
    <scope>NUCLEOTIDE SEQUENCE</scope>
    <source>
        <strain evidence="1">Expedition CK06-06</strain>
    </source>
</reference>
<protein>
    <submittedName>
        <fullName evidence="1">Uncharacterized protein</fullName>
    </submittedName>
</protein>
<gene>
    <name evidence="1" type="ORF">S03H2_18868</name>
</gene>